<reference evidence="8" key="1">
    <citation type="journal article" date="2005" name="Plant Physiol.">
        <title>HEAT SHOCK PROTEIN 90C is a bona fide Hsp90 that interacts with plastidic HSP70B in Chlamydomonas reinhardtii.</title>
        <authorList>
            <person name="Willmund F."/>
            <person name="Schroda M."/>
        </authorList>
    </citation>
    <scope>NUCLEOTIDE SEQUENCE</scope>
</reference>
<dbReference type="FunFam" id="3.30.230.80:FF:000001">
    <property type="entry name" value="Heat shock protein 90 alpha"/>
    <property type="match status" value="1"/>
</dbReference>
<dbReference type="KEGG" id="cre:CHLRE_12g514850v5"/>
<dbReference type="HOGENOM" id="CLU_006684_1_3_1"/>
<dbReference type="SMART" id="SM00387">
    <property type="entry name" value="HATPase_c"/>
    <property type="match status" value="1"/>
</dbReference>
<feature type="compositionally biased region" description="Basic and acidic residues" evidence="6">
    <location>
        <begin position="310"/>
        <end position="321"/>
    </location>
</feature>
<dbReference type="GO" id="GO:0005829">
    <property type="term" value="C:cytosol"/>
    <property type="evidence" value="ECO:0000318"/>
    <property type="project" value="GO_Central"/>
</dbReference>
<dbReference type="GO" id="GO:0016887">
    <property type="term" value="F:ATP hydrolysis activity"/>
    <property type="evidence" value="ECO:0000318"/>
    <property type="project" value="GO_Central"/>
</dbReference>
<keyword evidence="10" id="KW-1185">Reference proteome</keyword>
<dbReference type="Gene3D" id="1.20.120.790">
    <property type="entry name" value="Heat shock protein 90, C-terminal domain"/>
    <property type="match status" value="1"/>
</dbReference>
<feature type="binding site" evidence="5">
    <location>
        <position position="110"/>
    </location>
    <ligand>
        <name>ATP</name>
        <dbReference type="ChEBI" id="CHEBI:30616"/>
    </ligand>
</feature>
<evidence type="ECO:0000259" key="7">
    <source>
        <dbReference type="SMART" id="SM00387"/>
    </source>
</evidence>
<dbReference type="PRINTS" id="PR00775">
    <property type="entry name" value="HEATSHOCK90"/>
</dbReference>
<feature type="domain" description="Histidine kinase/HSP90-like ATPase" evidence="7">
    <location>
        <begin position="103"/>
        <end position="259"/>
    </location>
</feature>
<keyword evidence="8" id="KW-0346">Stress response</keyword>
<name>Q66T67_CHLRE</name>
<dbReference type="GO" id="GO:0006457">
    <property type="term" value="P:protein folding"/>
    <property type="evidence" value="ECO:0000318"/>
    <property type="project" value="GO_Central"/>
</dbReference>
<dbReference type="FunFam" id="3.30.565.10:FF:000005">
    <property type="entry name" value="Heat shock protein 90"/>
    <property type="match status" value="1"/>
</dbReference>
<dbReference type="Proteomes" id="UP000006906">
    <property type="component" value="Chromosome 12"/>
</dbReference>
<dbReference type="GO" id="GO:0051082">
    <property type="term" value="F:unfolded protein binding"/>
    <property type="evidence" value="ECO:0000318"/>
    <property type="project" value="GO_Central"/>
</dbReference>
<dbReference type="GO" id="GO:0005524">
    <property type="term" value="F:ATP binding"/>
    <property type="evidence" value="ECO:0000318"/>
    <property type="project" value="GO_Central"/>
</dbReference>
<protein>
    <submittedName>
        <fullName evidence="8">Heat shock protein 90C</fullName>
    </submittedName>
</protein>
<dbReference type="STRING" id="3055.Q66T67"/>
<feature type="binding site" evidence="5">
    <location>
        <position position="156"/>
    </location>
    <ligand>
        <name>ATP</name>
        <dbReference type="ChEBI" id="CHEBI:30616"/>
    </ligand>
</feature>
<comment type="similarity">
    <text evidence="1">Belongs to the heat shock protein 90 family.</text>
</comment>
<feature type="binding site" evidence="5">
    <location>
        <position position="249"/>
    </location>
    <ligand>
        <name>ATP</name>
        <dbReference type="ChEBI" id="CHEBI:30616"/>
    </ligand>
</feature>
<dbReference type="GeneID" id="5728553"/>
<dbReference type="OMA" id="GIEQHQY"/>
<dbReference type="SUPFAM" id="SSF54211">
    <property type="entry name" value="Ribosomal protein S5 domain 2-like"/>
    <property type="match status" value="1"/>
</dbReference>
<evidence type="ECO:0000256" key="6">
    <source>
        <dbReference type="SAM" id="MobiDB-lite"/>
    </source>
</evidence>
<dbReference type="SUPFAM" id="SSF110942">
    <property type="entry name" value="HSP90 C-terminal domain"/>
    <property type="match status" value="1"/>
</dbReference>
<dbReference type="Pfam" id="PF00183">
    <property type="entry name" value="HSP90"/>
    <property type="match status" value="1"/>
</dbReference>
<dbReference type="EMBL" id="AY705371">
    <property type="protein sequence ID" value="AAU10511.1"/>
    <property type="molecule type" value="mRNA"/>
</dbReference>
<dbReference type="Gene3D" id="3.30.565.10">
    <property type="entry name" value="Histidine kinase-like ATPase, C-terminal domain"/>
    <property type="match status" value="1"/>
</dbReference>
<feature type="binding site" evidence="5">
    <location>
        <position position="451"/>
    </location>
    <ligand>
        <name>ATP</name>
        <dbReference type="ChEBI" id="CHEBI:30616"/>
    </ligand>
</feature>
<feature type="binding site" evidence="5">
    <location>
        <begin position="196"/>
        <end position="201"/>
    </location>
    <ligand>
        <name>ATP</name>
        <dbReference type="ChEBI" id="CHEBI:30616"/>
    </ligand>
</feature>
<evidence type="ECO:0000256" key="4">
    <source>
        <dbReference type="ARBA" id="ARBA00023186"/>
    </source>
</evidence>
<dbReference type="GO" id="GO:0048471">
    <property type="term" value="C:perinuclear region of cytoplasm"/>
    <property type="evidence" value="ECO:0000318"/>
    <property type="project" value="GO_Central"/>
</dbReference>
<dbReference type="RefSeq" id="XP_001702984.1">
    <property type="nucleotide sequence ID" value="XM_001702932.1"/>
</dbReference>
<dbReference type="FunFam" id="1.20.120.790:FF:000001">
    <property type="entry name" value="Heat shock protein 90 alpha"/>
    <property type="match status" value="1"/>
</dbReference>
<dbReference type="PANTHER" id="PTHR11528">
    <property type="entry name" value="HEAT SHOCK PROTEIN 90 FAMILY MEMBER"/>
    <property type="match status" value="1"/>
</dbReference>
<dbReference type="Gramene" id="PNW75150">
    <property type="protein sequence ID" value="PNW75150"/>
    <property type="gene ID" value="CHLRE_12g514850v5"/>
</dbReference>
<dbReference type="GO" id="GO:0140662">
    <property type="term" value="F:ATP-dependent protein folding chaperone"/>
    <property type="evidence" value="ECO:0007669"/>
    <property type="project" value="InterPro"/>
</dbReference>
<dbReference type="InterPro" id="IPR001404">
    <property type="entry name" value="Hsp90_fam"/>
</dbReference>
<dbReference type="ProMEX" id="Q66T67"/>
<evidence type="ECO:0000313" key="8">
    <source>
        <dbReference type="EMBL" id="AAU10511.1"/>
    </source>
</evidence>
<keyword evidence="3 5" id="KW-0067">ATP-binding</keyword>
<dbReference type="PaxDb" id="3055-EDO96722"/>
<feature type="region of interest" description="Disordered" evidence="6">
    <location>
        <begin position="297"/>
        <end position="321"/>
    </location>
</feature>
<dbReference type="InterPro" id="IPR019805">
    <property type="entry name" value="Heat_shock_protein_90_CS"/>
</dbReference>
<dbReference type="InterPro" id="IPR020575">
    <property type="entry name" value="Hsp90_N"/>
</dbReference>
<dbReference type="InterPro" id="IPR020568">
    <property type="entry name" value="Ribosomal_Su5_D2-typ_SF"/>
</dbReference>
<feature type="binding site" evidence="5">
    <location>
        <begin position="176"/>
        <end position="177"/>
    </location>
    <ligand>
        <name>ATP</name>
        <dbReference type="ChEBI" id="CHEBI:30616"/>
    </ligand>
</feature>
<keyword evidence="2 5" id="KW-0547">Nucleotide-binding</keyword>
<dbReference type="PIRSF" id="PIRSF002583">
    <property type="entry name" value="Hsp90"/>
    <property type="match status" value="1"/>
</dbReference>
<feature type="binding site" evidence="5">
    <location>
        <position position="114"/>
    </location>
    <ligand>
        <name>ATP</name>
        <dbReference type="ChEBI" id="CHEBI:30616"/>
    </ligand>
</feature>
<dbReference type="Pfam" id="PF13589">
    <property type="entry name" value="HATPase_c_3"/>
    <property type="match status" value="1"/>
</dbReference>
<dbReference type="AlphaFoldDB" id="Q66T67"/>
<evidence type="ECO:0000313" key="9">
    <source>
        <dbReference type="EMBL" id="PNW75150.1"/>
    </source>
</evidence>
<dbReference type="GO" id="GO:0034605">
    <property type="term" value="P:cellular response to heat"/>
    <property type="evidence" value="ECO:0000318"/>
    <property type="project" value="GO_Central"/>
</dbReference>
<dbReference type="PROSITE" id="PS00298">
    <property type="entry name" value="HSP90"/>
    <property type="match status" value="1"/>
</dbReference>
<organism evidence="8">
    <name type="scientific">Chlamydomonas reinhardtii</name>
    <name type="common">Chlamydomonas smithii</name>
    <dbReference type="NCBI Taxonomy" id="3055"/>
    <lineage>
        <taxon>Eukaryota</taxon>
        <taxon>Viridiplantae</taxon>
        <taxon>Chlorophyta</taxon>
        <taxon>core chlorophytes</taxon>
        <taxon>Chlorophyceae</taxon>
        <taxon>CS clade</taxon>
        <taxon>Chlamydomonadales</taxon>
        <taxon>Chlamydomonadaceae</taxon>
        <taxon>Chlamydomonas</taxon>
    </lineage>
</organism>
<evidence type="ECO:0000256" key="5">
    <source>
        <dbReference type="PIRSR" id="PIRSR002583-1"/>
    </source>
</evidence>
<dbReference type="FunCoup" id="Q66T67">
    <property type="interactions" value="634"/>
</dbReference>
<dbReference type="EMBL" id="CM008973">
    <property type="protein sequence ID" value="PNW75150.1"/>
    <property type="molecule type" value="Genomic_DNA"/>
</dbReference>
<dbReference type="BioCyc" id="CHLAMY:CHLREDRAFT_154398-MONOMER"/>
<dbReference type="CDD" id="cd16927">
    <property type="entry name" value="HATPase_Hsp90-like"/>
    <property type="match status" value="1"/>
</dbReference>
<gene>
    <name evidence="8" type="primary">HSP90C</name>
    <name evidence="9" type="ORF">CHLRE_12g514850v5</name>
</gene>
<dbReference type="Gene3D" id="3.40.50.11260">
    <property type="match status" value="1"/>
</dbReference>
<reference evidence="9 10" key="2">
    <citation type="journal article" date="2007" name="Science">
        <title>The Chlamydomonas genome reveals the evolution of key animal and plant functions.</title>
        <authorList>
            <person name="Merchant S.S."/>
            <person name="Prochnik S.E."/>
            <person name="Vallon O."/>
            <person name="Harris E.H."/>
            <person name="Karpowicz S.J."/>
            <person name="Witman G.B."/>
            <person name="Terry A."/>
            <person name="Salamov A."/>
            <person name="Fritz-Laylin L.K."/>
            <person name="Marechal-Drouard L."/>
            <person name="Marshall W.F."/>
            <person name="Qu L.H."/>
            <person name="Nelson D.R."/>
            <person name="Sanderfoot A.A."/>
            <person name="Spalding M.H."/>
            <person name="Kapitonov V.V."/>
            <person name="Ren Q."/>
            <person name="Ferris P."/>
            <person name="Lindquist E."/>
            <person name="Shapiro H."/>
            <person name="Lucas S.M."/>
            <person name="Grimwood J."/>
            <person name="Schmutz J."/>
            <person name="Cardol P."/>
            <person name="Cerutti H."/>
            <person name="Chanfreau G."/>
            <person name="Chen C.L."/>
            <person name="Cognat V."/>
            <person name="Croft M.T."/>
            <person name="Dent R."/>
            <person name="Dutcher S."/>
            <person name="Fernandez E."/>
            <person name="Fukuzawa H."/>
            <person name="Gonzalez-Ballester D."/>
            <person name="Gonzalez-Halphen D."/>
            <person name="Hallmann A."/>
            <person name="Hanikenne M."/>
            <person name="Hippler M."/>
            <person name="Inwood W."/>
            <person name="Jabbari K."/>
            <person name="Kalanon M."/>
            <person name="Kuras R."/>
            <person name="Lefebvre P.A."/>
            <person name="Lemaire S.D."/>
            <person name="Lobanov A.V."/>
            <person name="Lohr M."/>
            <person name="Manuell A."/>
            <person name="Meier I."/>
            <person name="Mets L."/>
            <person name="Mittag M."/>
            <person name="Mittelmeier T."/>
            <person name="Moroney J.V."/>
            <person name="Moseley J."/>
            <person name="Napoli C."/>
            <person name="Nedelcu A.M."/>
            <person name="Niyogi K."/>
            <person name="Novoselov S.V."/>
            <person name="Paulsen I.T."/>
            <person name="Pazour G."/>
            <person name="Purton S."/>
            <person name="Ral J.P."/>
            <person name="Riano-Pachon D.M."/>
            <person name="Riekhof W."/>
            <person name="Rymarquis L."/>
            <person name="Schroda M."/>
            <person name="Stern D."/>
            <person name="Umen J."/>
            <person name="Willows R."/>
            <person name="Wilson N."/>
            <person name="Zimmer S.L."/>
            <person name="Allmer J."/>
            <person name="Balk J."/>
            <person name="Bisova K."/>
            <person name="Chen C.J."/>
            <person name="Elias M."/>
            <person name="Gendler K."/>
            <person name="Hauser C."/>
            <person name="Lamb M.R."/>
            <person name="Ledford H."/>
            <person name="Long J.C."/>
            <person name="Minagawa J."/>
            <person name="Page M.D."/>
            <person name="Pan J."/>
            <person name="Pootakham W."/>
            <person name="Roje S."/>
            <person name="Rose A."/>
            <person name="Stahlberg E."/>
            <person name="Terauchi A.M."/>
            <person name="Yang P."/>
            <person name="Ball S."/>
            <person name="Bowler C."/>
            <person name="Dieckmann C.L."/>
            <person name="Gladyshev V.N."/>
            <person name="Green P."/>
            <person name="Jorgensen R."/>
            <person name="Mayfield S."/>
            <person name="Mueller-Roeber B."/>
            <person name="Rajamani S."/>
            <person name="Sayre R.T."/>
            <person name="Brokstein P."/>
            <person name="Dubchak I."/>
            <person name="Goodstein D."/>
            <person name="Hornick L."/>
            <person name="Huang Y.W."/>
            <person name="Jhaveri J."/>
            <person name="Luo Y."/>
            <person name="Martinez D."/>
            <person name="Ngau W.C."/>
            <person name="Otillar B."/>
            <person name="Poliakov A."/>
            <person name="Porter A."/>
            <person name="Szajkowski L."/>
            <person name="Werner G."/>
            <person name="Zhou K."/>
            <person name="Grigoriev I.V."/>
            <person name="Rokhsar D.S."/>
            <person name="Grossman A.R."/>
        </authorList>
    </citation>
    <scope>NUCLEOTIDE SEQUENCE [LARGE SCALE GENOMIC DNA]</scope>
    <source>
        <strain evidence="10">CC-503</strain>
        <strain evidence="9">CC-503 cw92 mt+</strain>
    </source>
</reference>
<keyword evidence="4" id="KW-0143">Chaperone</keyword>
<dbReference type="NCBIfam" id="NF003555">
    <property type="entry name" value="PRK05218.1"/>
    <property type="match status" value="1"/>
</dbReference>
<dbReference type="InterPro" id="IPR037196">
    <property type="entry name" value="HSP90_C"/>
</dbReference>
<dbReference type="OrthoDB" id="28737at2759"/>
<evidence type="ECO:0000313" key="10">
    <source>
        <dbReference type="Proteomes" id="UP000006906"/>
    </source>
</evidence>
<feature type="binding site" evidence="5">
    <location>
        <position position="161"/>
    </location>
    <ligand>
        <name>ATP</name>
        <dbReference type="ChEBI" id="CHEBI:30616"/>
    </ligand>
</feature>
<feature type="binding site" evidence="5">
    <location>
        <position position="169"/>
    </location>
    <ligand>
        <name>ATP</name>
        <dbReference type="ChEBI" id="CHEBI:30616"/>
    </ligand>
</feature>
<dbReference type="InterPro" id="IPR003594">
    <property type="entry name" value="HATPase_dom"/>
</dbReference>
<dbReference type="HAMAP" id="MF_00505">
    <property type="entry name" value="HSP90"/>
    <property type="match status" value="1"/>
</dbReference>
<accession>Q66T67</accession>
<dbReference type="GO" id="GO:0005886">
    <property type="term" value="C:plasma membrane"/>
    <property type="evidence" value="ECO:0000318"/>
    <property type="project" value="GO_Central"/>
</dbReference>
<evidence type="ECO:0000256" key="1">
    <source>
        <dbReference type="ARBA" id="ARBA00008239"/>
    </source>
</evidence>
<evidence type="ECO:0000256" key="2">
    <source>
        <dbReference type="ARBA" id="ARBA00022741"/>
    </source>
</evidence>
<sequence>MMLRGLSSGMRQARAQSSASAASAARPLPLLARGNGVSSALLSGASPCAAVTAAASLRPLPAGRGPVLMRAAATEAASGSETFTYQAEVDRLMDMIVNSLYSNREVFLRELISNASDALDKARFLSLTDPSVLAGREELDIRISADKEKGTLVIEDSGIGMSREQLLSNLGTIARSGTRKFMEAMAAKGDTNLIGQFGVGFYSAFLVADRVMVQSKSPEEAKHWVWEAKAGSHQYSIREDEAKDLVRGTRITLYLKEDAAEMADTVKITQLIKQYSQFIAFPIKVYAPKKEPRKVVDEEATKKKQAAADAKAKEAGEEAAKPVEPVMKTEYDEVWDWRLENENKPIWTRSPKDVSETAYNDFFKTTFGEFLDPLAHVHFNVEGTIEFSSILYIPGMAPFEQQNMQQRSKSIKLYVKRVFISDEFDEDLMPRYLAFVKGVVDSSDLPLNVSREILQESRIVRVIRKQLVRRSIEMLEELAGKEGGEDYKTFWEAFGRNIKYGVIEDTENRERLSKLLRFSSSKAEDSLTSLDEYVGRMGANQKTIYYMAADSVAAARAAPFMEAMVAKGIEVLYLTEPIDEACVTNLGKYGPDKNGPQYELVDVSKEGVSLDEGEDEKKKAEEVAKDMAPVVDFLKKALGERVEKVTVSNRLLDSPCALVTSKFGWSANMERIMRSQALGDARAMEYMKGRKIMEINPNHDIIAGIKTLLKEKDEDRARDLSELLYETALITSGFQVDSPKDYASKVFTLMKIALGYDILSEAEEQAAAAAPQAAEAAAAPKAAEAAAVPKVEATPVDAEVVSDDPWKKSA</sequence>
<dbReference type="SUPFAM" id="SSF55874">
    <property type="entry name" value="ATPase domain of HSP90 chaperone/DNA topoisomerase II/histidine kinase"/>
    <property type="match status" value="1"/>
</dbReference>
<dbReference type="Gene3D" id="3.30.230.80">
    <property type="match status" value="1"/>
</dbReference>
<dbReference type="InterPro" id="IPR036890">
    <property type="entry name" value="HATPase_C_sf"/>
</dbReference>
<reference evidence="9" key="3">
    <citation type="submission" date="2017-07" db="EMBL/GenBank/DDBJ databases">
        <title>WGS assembly of Chlamydomonas reinhardtii.</title>
        <authorList>
            <consortium name="Chlamydomonas Annotation Team"/>
            <consortium name="JGI Annotation Team"/>
            <person name="Merchant S.S."/>
            <person name="Prochnik S.E."/>
            <person name="Vallon O."/>
            <person name="Harris E.H."/>
            <person name="Karpowicz S.J."/>
            <person name="Witman G.B."/>
            <person name="Terry A."/>
            <person name="Salamov A."/>
            <person name="Fritz-Laylin L.K."/>
            <person name="Marechal-Drouard L."/>
            <person name="Marshall W.F."/>
            <person name="Qu L.H."/>
            <person name="Nelson D.R."/>
            <person name="Sanderfoot A.A."/>
            <person name="Spalding M.H."/>
            <person name="Kapitonov V.V."/>
            <person name="Ren Q."/>
            <person name="Ferris P."/>
            <person name="Lindquist E."/>
            <person name="Shapiro H."/>
            <person name="Lucas S.M."/>
            <person name="Grimwood J."/>
            <person name="Schmutz J."/>
            <person name="Grigoriev I.V."/>
            <person name="Rokhsar D.S."/>
        </authorList>
    </citation>
    <scope>NUCLEOTIDE SEQUENCE</scope>
    <source>
        <strain evidence="9">CC-503 cw92 mt+</strain>
    </source>
</reference>
<dbReference type="GO" id="GO:0032991">
    <property type="term" value="C:protein-containing complex"/>
    <property type="evidence" value="ECO:0000318"/>
    <property type="project" value="GO_Central"/>
</dbReference>
<dbReference type="SMR" id="Q66T67"/>
<dbReference type="eggNOG" id="KOG0019">
    <property type="taxonomic scope" value="Eukaryota"/>
</dbReference>
<dbReference type="GO" id="GO:0050821">
    <property type="term" value="P:protein stabilization"/>
    <property type="evidence" value="ECO:0000318"/>
    <property type="project" value="GO_Central"/>
</dbReference>
<proteinExistence type="evidence at transcript level"/>
<evidence type="ECO:0000256" key="3">
    <source>
        <dbReference type="ARBA" id="ARBA00022840"/>
    </source>
</evidence>